<name>A0A0D2GG38_CLAB1</name>
<evidence type="ECO:0000256" key="1">
    <source>
        <dbReference type="SAM" id="Phobius"/>
    </source>
</evidence>
<dbReference type="RefSeq" id="XP_016624011.1">
    <property type="nucleotide sequence ID" value="XM_016760490.1"/>
</dbReference>
<dbReference type="HOGENOM" id="CLU_388829_0_0_1"/>
<reference evidence="2" key="1">
    <citation type="submission" date="2015-01" db="EMBL/GenBank/DDBJ databases">
        <title>The Genome Sequence of Cladophialophora bantiana CBS 173.52.</title>
        <authorList>
            <consortium name="The Broad Institute Genomics Platform"/>
            <person name="Cuomo C."/>
            <person name="de Hoog S."/>
            <person name="Gorbushina A."/>
            <person name="Stielow B."/>
            <person name="Teixiera M."/>
            <person name="Abouelleil A."/>
            <person name="Chapman S.B."/>
            <person name="Priest M."/>
            <person name="Young S.K."/>
            <person name="Wortman J."/>
            <person name="Nusbaum C."/>
            <person name="Birren B."/>
        </authorList>
    </citation>
    <scope>NUCLEOTIDE SEQUENCE [LARGE SCALE GENOMIC DNA]</scope>
    <source>
        <strain evidence="2">CBS 173.52</strain>
    </source>
</reference>
<gene>
    <name evidence="2" type="ORF">Z519_02734</name>
</gene>
<proteinExistence type="predicted"/>
<keyword evidence="1" id="KW-0472">Membrane</keyword>
<accession>A0A0D2GG38</accession>
<sequence>MKIKQTTLLLFLTLTILLIGGIVALIVVCSVNHGLAPVENASRTVAGVDWRLSLTWKTLPSFLFQIYGMCVAAIVDAFGFRQPFTELARDGGAIARKSIALDYQSFFPGQREYEVFRNGHWHLGIGFVVSQTLRVALSPLAAHMLVEQTHRNHQSPSLLQDSAFSSTTSLNGSIDWDLSTIIGAASSTLVYGGSYPRWSNGQHVFLNFSSPNLPGGNISQPKVVATTQPYFAKLECQTVSDVCDRMIRITDPDSLDGNGGTWWLNGTNRGCYWSTNLQISNGFTTYLQTSLKVTCGAHRDSLFSGRMIVVGATNVNFSKTVPTVITCIPTYWNAQARISMNLDQDSRNSILGFELNETKELRPQFWDSFEYELNQVKSIDTTLTGGTCAASATDFGRVVLDNARLINNADAMKEESLTSSSQQVFATVYPLLVNDFMIRPNERSVDITGNLTFTTNRLFVYNISASIILGLLVCVAILLVMICRYTEGHDSMLLEELIGIIGYAGILVDSVVNKIATAIRGGANYQGKTTGDAMKVLDTRDGTVPSSFATYEEDQAATRIALQSRVSEIEFIEKYFLSNVGGNAQRPLDISQPQPRNVD</sequence>
<evidence type="ECO:0000313" key="3">
    <source>
        <dbReference type="Proteomes" id="UP000053789"/>
    </source>
</evidence>
<protein>
    <submittedName>
        <fullName evidence="2">Uncharacterized protein</fullName>
    </submittedName>
</protein>
<organism evidence="2 3">
    <name type="scientific">Cladophialophora bantiana (strain ATCC 10958 / CBS 173.52 / CDC B-1940 / NIH 8579)</name>
    <name type="common">Xylohypha bantiana</name>
    <dbReference type="NCBI Taxonomy" id="1442370"/>
    <lineage>
        <taxon>Eukaryota</taxon>
        <taxon>Fungi</taxon>
        <taxon>Dikarya</taxon>
        <taxon>Ascomycota</taxon>
        <taxon>Pezizomycotina</taxon>
        <taxon>Eurotiomycetes</taxon>
        <taxon>Chaetothyriomycetidae</taxon>
        <taxon>Chaetothyriales</taxon>
        <taxon>Herpotrichiellaceae</taxon>
        <taxon>Cladophialophora</taxon>
    </lineage>
</organism>
<keyword evidence="3" id="KW-1185">Reference proteome</keyword>
<evidence type="ECO:0000313" key="2">
    <source>
        <dbReference type="EMBL" id="KIW97342.1"/>
    </source>
</evidence>
<dbReference type="OrthoDB" id="3522351at2759"/>
<dbReference type="VEuPathDB" id="FungiDB:Z519_02734"/>
<dbReference type="InterPro" id="IPR021840">
    <property type="entry name" value="DUF3433"/>
</dbReference>
<dbReference type="AlphaFoldDB" id="A0A0D2GG38"/>
<dbReference type="GeneID" id="27695662"/>
<keyword evidence="1" id="KW-0812">Transmembrane</keyword>
<dbReference type="Proteomes" id="UP000053789">
    <property type="component" value="Unassembled WGS sequence"/>
</dbReference>
<dbReference type="EMBL" id="KN846982">
    <property type="protein sequence ID" value="KIW97342.1"/>
    <property type="molecule type" value="Genomic_DNA"/>
</dbReference>
<feature type="transmembrane region" description="Helical" evidence="1">
    <location>
        <begin position="458"/>
        <end position="482"/>
    </location>
</feature>
<dbReference type="Pfam" id="PF11915">
    <property type="entry name" value="DUF3433"/>
    <property type="match status" value="1"/>
</dbReference>
<keyword evidence="1" id="KW-1133">Transmembrane helix</keyword>